<dbReference type="SUPFAM" id="SSF53474">
    <property type="entry name" value="alpha/beta-Hydrolases"/>
    <property type="match status" value="1"/>
</dbReference>
<sequence>MRRDVAVPWSSIRERFGEIVADHGVRPAVVCGNETITYRDLHARATGTARSLVSDDDRRPVALDTESSLDCVVAIVSVLLSGRPLVLLDSQLPEERRAAIVRGADALRLSPKTFPTPTSTGTLPPVAHSDCAVLLFTSGSTGQPKSVIQGQRLWLNQAVDFHRTLGIGPGDRIGMALPLSFGGGMDVVVHALLNGATLDVLDPRERGIDAVPAWIAGHRPTTLHATPSLLRRIVAACTEPAPELRLVTTCGEAIHGRDVRSMRTVLGDHIGFCNLSGSSETGNLAFHELPAGAAVPDRVLPAGHPATNKTVLLLDADGEPVPAGVIGEIVLESRYLAEGYRSGDAGRFTDLGNGVRRYRTGDLARRDDDGTLHLIGRADDAVKIRGYLVEVAEIETAVLRHPGVAECAVLADKRDHREHLAVFYAPAPHSPAPAASEVRTHLARLLPSWMMPTHLVVTTALPRTERGKIDRSRLVIPDVPRDLAPARTSVEGVVAAQWAQALGLDTVGRHEDPFALGADSLALQRVLAALADRYGSRISVGRALADPTPAGIATQIGASRRRGALPATALLRGGLPPTALLRGGLPPTALLRGGLPPTAVLLDRGEQPLWCFCGAGGNTSSFVSLAREVAGDYTTYALQQQGLENRALPDFAVAAMVRRHLVTIRAQQPHGPYRLVGHSLGGLLALETARVLVGSGERVQSLTILDTLLPGAIVAARTPMTADDLRERLVATDEHRAVPPLATRLRTHWQVYTAGLLQRDPLLQEKVFWELGLRVGNRHHARPWRGDATVYLTADNSDDPAWWSALVTGNLETVRVPGDHLSVLRAPVVTDVAARIRARENVTTNPRTF</sequence>
<dbReference type="InterPro" id="IPR029058">
    <property type="entry name" value="AB_hydrolase_fold"/>
</dbReference>
<dbReference type="GO" id="GO:0016874">
    <property type="term" value="F:ligase activity"/>
    <property type="evidence" value="ECO:0007669"/>
    <property type="project" value="UniProtKB-KW"/>
</dbReference>
<dbReference type="InterPro" id="IPR000873">
    <property type="entry name" value="AMP-dep_synth/lig_dom"/>
</dbReference>
<accession>A0A1G7ZLZ5</accession>
<name>A0A1G7ZLZ5_9NOCA</name>
<dbReference type="Gene3D" id="3.40.50.12780">
    <property type="entry name" value="N-terminal domain of ligase-like"/>
    <property type="match status" value="1"/>
</dbReference>
<dbReference type="Pfam" id="PF00975">
    <property type="entry name" value="Thioesterase"/>
    <property type="match status" value="1"/>
</dbReference>
<dbReference type="AlphaFoldDB" id="A0A1G7ZLZ5"/>
<evidence type="ECO:0000313" key="5">
    <source>
        <dbReference type="EMBL" id="SDH09679.1"/>
    </source>
</evidence>
<proteinExistence type="predicted"/>
<dbReference type="InterPro" id="IPR020845">
    <property type="entry name" value="AMP-binding_CS"/>
</dbReference>
<reference evidence="5 6" key="1">
    <citation type="submission" date="2016-10" db="EMBL/GenBank/DDBJ databases">
        <authorList>
            <person name="de Groot N.N."/>
        </authorList>
    </citation>
    <scope>NUCLEOTIDE SEQUENCE [LARGE SCALE GENOMIC DNA]</scope>
    <source>
        <strain evidence="5 6">DSM 44892</strain>
    </source>
</reference>
<evidence type="ECO:0000256" key="2">
    <source>
        <dbReference type="ARBA" id="ARBA00022450"/>
    </source>
</evidence>
<dbReference type="PANTHER" id="PTHR44845">
    <property type="entry name" value="CARRIER DOMAIN-CONTAINING PROTEIN"/>
    <property type="match status" value="1"/>
</dbReference>
<dbReference type="GO" id="GO:0031177">
    <property type="term" value="F:phosphopantetheine binding"/>
    <property type="evidence" value="ECO:0007669"/>
    <property type="project" value="InterPro"/>
</dbReference>
<dbReference type="InterPro" id="IPR009081">
    <property type="entry name" value="PP-bd_ACP"/>
</dbReference>
<evidence type="ECO:0000313" key="6">
    <source>
        <dbReference type="Proteomes" id="UP000183263"/>
    </source>
</evidence>
<dbReference type="Gene3D" id="1.10.1200.10">
    <property type="entry name" value="ACP-like"/>
    <property type="match status" value="1"/>
</dbReference>
<dbReference type="SUPFAM" id="SSF56801">
    <property type="entry name" value="Acetyl-CoA synthetase-like"/>
    <property type="match status" value="1"/>
</dbReference>
<keyword evidence="3" id="KW-0597">Phosphoprotein</keyword>
<evidence type="ECO:0000259" key="4">
    <source>
        <dbReference type="PROSITE" id="PS50075"/>
    </source>
</evidence>
<gene>
    <name evidence="5" type="ORF">SAMN05444695_101153</name>
</gene>
<dbReference type="InterPro" id="IPR045851">
    <property type="entry name" value="AMP-bd_C_sf"/>
</dbReference>
<dbReference type="Pfam" id="PF13193">
    <property type="entry name" value="AMP-binding_C"/>
    <property type="match status" value="1"/>
</dbReference>
<dbReference type="SMART" id="SM00824">
    <property type="entry name" value="PKS_TE"/>
    <property type="match status" value="1"/>
</dbReference>
<dbReference type="Pfam" id="PF00550">
    <property type="entry name" value="PP-binding"/>
    <property type="match status" value="1"/>
</dbReference>
<dbReference type="Gene3D" id="3.40.50.1820">
    <property type="entry name" value="alpha/beta hydrolase"/>
    <property type="match status" value="1"/>
</dbReference>
<dbReference type="InterPro" id="IPR042099">
    <property type="entry name" value="ANL_N_sf"/>
</dbReference>
<keyword evidence="6" id="KW-1185">Reference proteome</keyword>
<dbReference type="Gene3D" id="3.30.300.30">
    <property type="match status" value="1"/>
</dbReference>
<dbReference type="Proteomes" id="UP000183263">
    <property type="component" value="Unassembled WGS sequence"/>
</dbReference>
<dbReference type="InterPro" id="IPR001031">
    <property type="entry name" value="Thioesterase"/>
</dbReference>
<dbReference type="PROSITE" id="PS00455">
    <property type="entry name" value="AMP_BINDING"/>
    <property type="match status" value="1"/>
</dbReference>
<evidence type="ECO:0000256" key="1">
    <source>
        <dbReference type="ARBA" id="ARBA00001957"/>
    </source>
</evidence>
<dbReference type="InterPro" id="IPR025110">
    <property type="entry name" value="AMP-bd_C"/>
</dbReference>
<dbReference type="EMBL" id="FNDN01000001">
    <property type="protein sequence ID" value="SDH09679.1"/>
    <property type="molecule type" value="Genomic_DNA"/>
</dbReference>
<dbReference type="Pfam" id="PF00501">
    <property type="entry name" value="AMP-binding"/>
    <property type="match status" value="2"/>
</dbReference>
<dbReference type="PROSITE" id="PS50075">
    <property type="entry name" value="CARRIER"/>
    <property type="match status" value="1"/>
</dbReference>
<organism evidence="5 6">
    <name type="scientific">Rhodococcus triatomae</name>
    <dbReference type="NCBI Taxonomy" id="300028"/>
    <lineage>
        <taxon>Bacteria</taxon>
        <taxon>Bacillati</taxon>
        <taxon>Actinomycetota</taxon>
        <taxon>Actinomycetes</taxon>
        <taxon>Mycobacteriales</taxon>
        <taxon>Nocardiaceae</taxon>
        <taxon>Rhodococcus</taxon>
    </lineage>
</organism>
<evidence type="ECO:0000256" key="3">
    <source>
        <dbReference type="ARBA" id="ARBA00022553"/>
    </source>
</evidence>
<dbReference type="InterPro" id="IPR036736">
    <property type="entry name" value="ACP-like_sf"/>
</dbReference>
<dbReference type="SMART" id="SM00823">
    <property type="entry name" value="PKS_PP"/>
    <property type="match status" value="1"/>
</dbReference>
<dbReference type="SUPFAM" id="SSF47336">
    <property type="entry name" value="ACP-like"/>
    <property type="match status" value="1"/>
</dbReference>
<dbReference type="PANTHER" id="PTHR44845:SF6">
    <property type="entry name" value="BETA-ALANINE-ACTIVATING ENZYME"/>
    <property type="match status" value="1"/>
</dbReference>
<dbReference type="InterPro" id="IPR020802">
    <property type="entry name" value="TesA-like"/>
</dbReference>
<keyword evidence="5" id="KW-0436">Ligase</keyword>
<dbReference type="InterPro" id="IPR020806">
    <property type="entry name" value="PKS_PP-bd"/>
</dbReference>
<comment type="cofactor">
    <cofactor evidence="1">
        <name>pantetheine 4'-phosphate</name>
        <dbReference type="ChEBI" id="CHEBI:47942"/>
    </cofactor>
</comment>
<protein>
    <submittedName>
        <fullName evidence="5">Acyl-CoA synthetase (AMP-forming)/AMP-acid ligase II</fullName>
    </submittedName>
</protein>
<feature type="domain" description="Carrier" evidence="4">
    <location>
        <begin position="485"/>
        <end position="560"/>
    </location>
</feature>
<keyword evidence="2" id="KW-0596">Phosphopantetheine</keyword>